<dbReference type="AlphaFoldDB" id="A0A6M3LG91"/>
<proteinExistence type="predicted"/>
<dbReference type="EMBL" id="MT143085">
    <property type="protein sequence ID" value="QJA92652.1"/>
    <property type="molecule type" value="Genomic_DNA"/>
</dbReference>
<gene>
    <name evidence="1" type="ORF">MM415B04538_0005</name>
</gene>
<reference evidence="1" key="1">
    <citation type="submission" date="2020-03" db="EMBL/GenBank/DDBJ databases">
        <title>The deep terrestrial virosphere.</title>
        <authorList>
            <person name="Holmfeldt K."/>
            <person name="Nilsson E."/>
            <person name="Simone D."/>
            <person name="Lopez-Fernandez M."/>
            <person name="Wu X."/>
            <person name="de Brujin I."/>
            <person name="Lundin D."/>
            <person name="Andersson A."/>
            <person name="Bertilsson S."/>
            <person name="Dopson M."/>
        </authorList>
    </citation>
    <scope>NUCLEOTIDE SEQUENCE</scope>
    <source>
        <strain evidence="1">MM415B04538</strain>
    </source>
</reference>
<sequence length="141" mass="15585">MDADTTTTAVLKALLSAGRVAGSLPTGREQVTLRYWPGDLLFESATSVKGKLDNRSFRRCKRLAGQLVVNWLKANGINPLGLRWSWAQMDNTDYGNFTGARAIVSPRGHIDLPVPPPGDPLWAQAQENIWAEYERDMGDDT</sequence>
<evidence type="ECO:0000313" key="1">
    <source>
        <dbReference type="EMBL" id="QJA92652.1"/>
    </source>
</evidence>
<accession>A0A6M3LG91</accession>
<organism evidence="1">
    <name type="scientific">viral metagenome</name>
    <dbReference type="NCBI Taxonomy" id="1070528"/>
    <lineage>
        <taxon>unclassified sequences</taxon>
        <taxon>metagenomes</taxon>
        <taxon>organismal metagenomes</taxon>
    </lineage>
</organism>
<protein>
    <submittedName>
        <fullName evidence="1">Uncharacterized protein</fullName>
    </submittedName>
</protein>
<name>A0A6M3LG91_9ZZZZ</name>